<dbReference type="PANTHER" id="PTHR19321:SF41">
    <property type="entry name" value="FASCETTO-RELATED"/>
    <property type="match status" value="1"/>
</dbReference>
<feature type="compositionally biased region" description="Basic and acidic residues" evidence="2">
    <location>
        <begin position="387"/>
        <end position="400"/>
    </location>
</feature>
<dbReference type="Proteomes" id="UP001307889">
    <property type="component" value="Chromosome 7"/>
</dbReference>
<dbReference type="EMBL" id="AP028915">
    <property type="protein sequence ID" value="BES96385.1"/>
    <property type="molecule type" value="Genomic_DNA"/>
</dbReference>
<organism evidence="3 4">
    <name type="scientific">Nesidiocoris tenuis</name>
    <dbReference type="NCBI Taxonomy" id="355587"/>
    <lineage>
        <taxon>Eukaryota</taxon>
        <taxon>Metazoa</taxon>
        <taxon>Ecdysozoa</taxon>
        <taxon>Arthropoda</taxon>
        <taxon>Hexapoda</taxon>
        <taxon>Insecta</taxon>
        <taxon>Pterygota</taxon>
        <taxon>Neoptera</taxon>
        <taxon>Paraneoptera</taxon>
        <taxon>Hemiptera</taxon>
        <taxon>Heteroptera</taxon>
        <taxon>Panheteroptera</taxon>
        <taxon>Cimicomorpha</taxon>
        <taxon>Miridae</taxon>
        <taxon>Dicyphina</taxon>
        <taxon>Nesidiocoris</taxon>
    </lineage>
</organism>
<accession>A0ABN7AW15</accession>
<keyword evidence="4" id="KW-1185">Reference proteome</keyword>
<name>A0ABN7AW15_9HEMI</name>
<sequence length="511" mass="58737">MDPKTILIADIAKVANDTIDELRDLWKVMYTLTPELEEKYCKSFLAAVQSICQDMIAMEIEKKNQMAERVQGLIAQQGRLQEELRESIPLTCDDSMPLREIIETLNSNLEVYRQRKIERVKKLAELRAIESKLCLILAVEAKAITSDVPSEEELHDLQNHIEALEITKIERAAQLQSVKTQLHQMMEQLEVTDHGDPFEKQVVEDAVDDFVLSVENMEKLEDLKAKYERLVAEATERISRLQQELERLWAQVETVDNGRTQFRADDRIGKTAELALTNEIERCKAVRKSMIRGVIAHLRDQIADMWDLMCYTEEQRSAFNAYRADLFNEDTLQLHELELNNLRDFYETNKTIFDLATRRVKYVQKLRDLDASAKDPKRLLNRGGQLLKDEKERKAANAGLHKTDDQLRELLADFMDRTGNVFVWNGQDLLALISGGVHERPVTVSQANPKSEENRSAVKRKREEAESTFIVQPLTTSTASNIQRPESEAQNGDWNQPGKKLILGTKIPRPK</sequence>
<proteinExistence type="predicted"/>
<feature type="compositionally biased region" description="Basic and acidic residues" evidence="2">
    <location>
        <begin position="450"/>
        <end position="465"/>
    </location>
</feature>
<dbReference type="PANTHER" id="PTHR19321">
    <property type="entry name" value="PROTEIN REGULATOR OF CYTOKINESIS 1 PRC1-RELATED"/>
    <property type="match status" value="1"/>
</dbReference>
<evidence type="ECO:0000313" key="3">
    <source>
        <dbReference type="EMBL" id="BES96385.1"/>
    </source>
</evidence>
<feature type="compositionally biased region" description="Polar residues" evidence="2">
    <location>
        <begin position="469"/>
        <end position="494"/>
    </location>
</feature>
<evidence type="ECO:0000313" key="4">
    <source>
        <dbReference type="Proteomes" id="UP001307889"/>
    </source>
</evidence>
<feature type="coiled-coil region" evidence="1">
    <location>
        <begin position="213"/>
        <end position="251"/>
    </location>
</feature>
<protein>
    <recommendedName>
        <fullName evidence="5">Protein regulator of cytokinesis 1</fullName>
    </recommendedName>
</protein>
<keyword evidence="1" id="KW-0175">Coiled coil</keyword>
<dbReference type="Pfam" id="PF03999">
    <property type="entry name" value="MAP65_ASE1"/>
    <property type="match status" value="1"/>
</dbReference>
<dbReference type="InterPro" id="IPR007145">
    <property type="entry name" value="MAP65_Ase1_PRC1"/>
</dbReference>
<evidence type="ECO:0008006" key="5">
    <source>
        <dbReference type="Google" id="ProtNLM"/>
    </source>
</evidence>
<feature type="region of interest" description="Disordered" evidence="2">
    <location>
        <begin position="380"/>
        <end position="400"/>
    </location>
</feature>
<evidence type="ECO:0000256" key="2">
    <source>
        <dbReference type="SAM" id="MobiDB-lite"/>
    </source>
</evidence>
<evidence type="ECO:0000256" key="1">
    <source>
        <dbReference type="SAM" id="Coils"/>
    </source>
</evidence>
<reference evidence="3 4" key="1">
    <citation type="submission" date="2023-09" db="EMBL/GenBank/DDBJ databases">
        <title>Nesidiocoris tenuis whole genome shotgun sequence.</title>
        <authorList>
            <person name="Shibata T."/>
            <person name="Shimoda M."/>
            <person name="Kobayashi T."/>
            <person name="Uehara T."/>
        </authorList>
    </citation>
    <scope>NUCLEOTIDE SEQUENCE [LARGE SCALE GENOMIC DNA]</scope>
    <source>
        <strain evidence="3 4">Japan</strain>
    </source>
</reference>
<feature type="region of interest" description="Disordered" evidence="2">
    <location>
        <begin position="441"/>
        <end position="511"/>
    </location>
</feature>
<gene>
    <name evidence="3" type="ORF">NTJ_09196</name>
</gene>
<dbReference type="Gene3D" id="1.20.58.1520">
    <property type="match status" value="1"/>
</dbReference>